<dbReference type="PROSITE" id="PS50931">
    <property type="entry name" value="HTH_LYSR"/>
    <property type="match status" value="1"/>
</dbReference>
<dbReference type="GO" id="GO:0006351">
    <property type="term" value="P:DNA-templated transcription"/>
    <property type="evidence" value="ECO:0007669"/>
    <property type="project" value="TreeGrafter"/>
</dbReference>
<feature type="region of interest" description="Disordered" evidence="5">
    <location>
        <begin position="320"/>
        <end position="342"/>
    </location>
</feature>
<organism evidence="7 8">
    <name type="scientific">Roseibium aggregatum (strain ATCC 25650 / DSM 13394 / JCM 20685 / NBRC 16684 / NCIMB 2208 / IAM 12614 / B1)</name>
    <name type="common">Stappia aggregata</name>
    <dbReference type="NCBI Taxonomy" id="384765"/>
    <lineage>
        <taxon>Bacteria</taxon>
        <taxon>Pseudomonadati</taxon>
        <taxon>Pseudomonadota</taxon>
        <taxon>Alphaproteobacteria</taxon>
        <taxon>Hyphomicrobiales</taxon>
        <taxon>Stappiaceae</taxon>
        <taxon>Roseibium</taxon>
    </lineage>
</organism>
<gene>
    <name evidence="7" type="ORF">SIAM614_12208</name>
</gene>
<dbReference type="Pfam" id="PF00126">
    <property type="entry name" value="HTH_1"/>
    <property type="match status" value="1"/>
</dbReference>
<keyword evidence="3" id="KW-0238">DNA-binding</keyword>
<dbReference type="AlphaFoldDB" id="A0NTX9"/>
<keyword evidence="4" id="KW-0804">Transcription</keyword>
<dbReference type="Proteomes" id="UP000004848">
    <property type="component" value="Unassembled WGS sequence"/>
</dbReference>
<dbReference type="PANTHER" id="PTHR30537:SF5">
    <property type="entry name" value="HTH-TYPE TRANSCRIPTIONAL ACTIVATOR TTDR-RELATED"/>
    <property type="match status" value="1"/>
</dbReference>
<comment type="caution">
    <text evidence="7">The sequence shown here is derived from an EMBL/GenBank/DDBJ whole genome shotgun (WGS) entry which is preliminary data.</text>
</comment>
<dbReference type="Pfam" id="PF03466">
    <property type="entry name" value="LysR_substrate"/>
    <property type="match status" value="1"/>
</dbReference>
<dbReference type="SUPFAM" id="SSF46785">
    <property type="entry name" value="Winged helix' DNA-binding domain"/>
    <property type="match status" value="1"/>
</dbReference>
<name>A0NTX9_ROSAI</name>
<dbReference type="GO" id="GO:0043565">
    <property type="term" value="F:sequence-specific DNA binding"/>
    <property type="evidence" value="ECO:0007669"/>
    <property type="project" value="TreeGrafter"/>
</dbReference>
<dbReference type="CDD" id="cd08422">
    <property type="entry name" value="PBP2_CrgA_like"/>
    <property type="match status" value="1"/>
</dbReference>
<dbReference type="InterPro" id="IPR036388">
    <property type="entry name" value="WH-like_DNA-bd_sf"/>
</dbReference>
<evidence type="ECO:0000256" key="4">
    <source>
        <dbReference type="ARBA" id="ARBA00023163"/>
    </source>
</evidence>
<evidence type="ECO:0000259" key="6">
    <source>
        <dbReference type="PROSITE" id="PS50931"/>
    </source>
</evidence>
<feature type="domain" description="HTH lysR-type" evidence="6">
    <location>
        <begin position="17"/>
        <end position="74"/>
    </location>
</feature>
<evidence type="ECO:0000256" key="1">
    <source>
        <dbReference type="ARBA" id="ARBA00009437"/>
    </source>
</evidence>
<dbReference type="PRINTS" id="PR00039">
    <property type="entry name" value="HTHLYSR"/>
</dbReference>
<dbReference type="FunFam" id="1.10.10.10:FF:000001">
    <property type="entry name" value="LysR family transcriptional regulator"/>
    <property type="match status" value="1"/>
</dbReference>
<dbReference type="Gene3D" id="1.10.10.10">
    <property type="entry name" value="Winged helix-like DNA-binding domain superfamily/Winged helix DNA-binding domain"/>
    <property type="match status" value="1"/>
</dbReference>
<comment type="similarity">
    <text evidence="1">Belongs to the LysR transcriptional regulatory family.</text>
</comment>
<dbReference type="EMBL" id="AAUW01000008">
    <property type="protein sequence ID" value="EAV43888.1"/>
    <property type="molecule type" value="Genomic_DNA"/>
</dbReference>
<dbReference type="eggNOG" id="COG0583">
    <property type="taxonomic scope" value="Bacteria"/>
</dbReference>
<feature type="compositionally biased region" description="Polar residues" evidence="5">
    <location>
        <begin position="328"/>
        <end position="342"/>
    </location>
</feature>
<keyword evidence="2" id="KW-0805">Transcription regulation</keyword>
<dbReference type="InterPro" id="IPR036390">
    <property type="entry name" value="WH_DNA-bd_sf"/>
</dbReference>
<evidence type="ECO:0000256" key="5">
    <source>
        <dbReference type="SAM" id="MobiDB-lite"/>
    </source>
</evidence>
<proteinExistence type="inferred from homology"/>
<dbReference type="SUPFAM" id="SSF53850">
    <property type="entry name" value="Periplasmic binding protein-like II"/>
    <property type="match status" value="1"/>
</dbReference>
<protein>
    <submittedName>
        <fullName evidence="7">LysR family transcriptional regulatory protein</fullName>
    </submittedName>
</protein>
<dbReference type="Gene3D" id="3.40.190.290">
    <property type="match status" value="1"/>
</dbReference>
<dbReference type="InterPro" id="IPR058163">
    <property type="entry name" value="LysR-type_TF_proteobact-type"/>
</dbReference>
<reference evidence="7 8" key="1">
    <citation type="submission" date="2006-05" db="EMBL/GenBank/DDBJ databases">
        <authorList>
            <person name="King G."/>
            <person name="Ferriera S."/>
            <person name="Johnson J."/>
            <person name="Kravitz S."/>
            <person name="Beeson K."/>
            <person name="Sutton G."/>
            <person name="Rogers Y.-H."/>
            <person name="Friedman R."/>
            <person name="Frazier M."/>
            <person name="Venter J.C."/>
        </authorList>
    </citation>
    <scope>NUCLEOTIDE SEQUENCE [LARGE SCALE GENOMIC DNA]</scope>
    <source>
        <strain evidence="8">ATCC 25650 / DSM 13394 / JCM 20685 / NBRC 16684 / NCIMB 2208 / IAM 12614 / B1</strain>
    </source>
</reference>
<sequence>MYSVSPVFSHQPEAVLDKLSSLSGFVQAVKFGSFSAAAKHLGISQPAVSQQVRALEDELGIRLLNRTTRQLSLTEAGERYYAYARDILERLAEADRSVQSEEAQMSGPLSVGLPLGFAETVLSDFLIRFKLDHPGILLDVSLSDQFVDVIQQRLDVAIRMGDIEDDRLIVRRLGLAQRCLVASPDYLDKRGRPAHPDDLKDHDYLLYKNISTGTRVPFISPVGEKLSVKISPTMLVNNSSTLRRAAMAGLGIALSNRWLIDPFLRTGDLEVVLPQWQYPPHPVHAVYPSNRFIPLKVRRFVDSLFSFFEKEGAFQHTGLHSAEGVGGQQNEHTLLPQPTTVA</sequence>
<accession>A0NTX9</accession>
<evidence type="ECO:0000256" key="2">
    <source>
        <dbReference type="ARBA" id="ARBA00023015"/>
    </source>
</evidence>
<dbReference type="InterPro" id="IPR005119">
    <property type="entry name" value="LysR_subst-bd"/>
</dbReference>
<dbReference type="PANTHER" id="PTHR30537">
    <property type="entry name" value="HTH-TYPE TRANSCRIPTIONAL REGULATOR"/>
    <property type="match status" value="1"/>
</dbReference>
<evidence type="ECO:0000256" key="3">
    <source>
        <dbReference type="ARBA" id="ARBA00023125"/>
    </source>
</evidence>
<evidence type="ECO:0000313" key="8">
    <source>
        <dbReference type="Proteomes" id="UP000004848"/>
    </source>
</evidence>
<dbReference type="InterPro" id="IPR000847">
    <property type="entry name" value="LysR_HTH_N"/>
</dbReference>
<dbReference type="GO" id="GO:0003700">
    <property type="term" value="F:DNA-binding transcription factor activity"/>
    <property type="evidence" value="ECO:0007669"/>
    <property type="project" value="InterPro"/>
</dbReference>
<evidence type="ECO:0000313" key="7">
    <source>
        <dbReference type="EMBL" id="EAV43888.1"/>
    </source>
</evidence>